<dbReference type="SMART" id="SM00066">
    <property type="entry name" value="GAL4"/>
    <property type="match status" value="1"/>
</dbReference>
<keyword evidence="2" id="KW-0479">Metal-binding</keyword>
<dbReference type="AlphaFoldDB" id="A0A6G1I0B1"/>
<dbReference type="GO" id="GO:0005634">
    <property type="term" value="C:nucleus"/>
    <property type="evidence" value="ECO:0007669"/>
    <property type="project" value="UniProtKB-SubCell"/>
</dbReference>
<dbReference type="EMBL" id="ML996693">
    <property type="protein sequence ID" value="KAF2401556.1"/>
    <property type="molecule type" value="Genomic_DNA"/>
</dbReference>
<dbReference type="PANTHER" id="PTHR47338">
    <property type="entry name" value="ZN(II)2CYS6 TRANSCRIPTION FACTOR (EUROFUNG)-RELATED"/>
    <property type="match status" value="1"/>
</dbReference>
<evidence type="ECO:0000256" key="3">
    <source>
        <dbReference type="ARBA" id="ARBA00023015"/>
    </source>
</evidence>
<evidence type="ECO:0000256" key="5">
    <source>
        <dbReference type="ARBA" id="ARBA00023242"/>
    </source>
</evidence>
<dbReference type="SUPFAM" id="SSF57701">
    <property type="entry name" value="Zn2/Cys6 DNA-binding domain"/>
    <property type="match status" value="1"/>
</dbReference>
<dbReference type="Pfam" id="PF04082">
    <property type="entry name" value="Fungal_trans"/>
    <property type="match status" value="1"/>
</dbReference>
<dbReference type="GO" id="GO:0006351">
    <property type="term" value="P:DNA-templated transcription"/>
    <property type="evidence" value="ECO:0007669"/>
    <property type="project" value="InterPro"/>
</dbReference>
<protein>
    <recommendedName>
        <fullName evidence="7">Zn(2)-C6 fungal-type domain-containing protein</fullName>
    </recommendedName>
</protein>
<dbReference type="PROSITE" id="PS00463">
    <property type="entry name" value="ZN2_CY6_FUNGAL_1"/>
    <property type="match status" value="1"/>
</dbReference>
<dbReference type="PANTHER" id="PTHR47338:SF10">
    <property type="entry name" value="TRANSCRIPTION FACTOR DOMAIN-CONTAINING PROTEIN-RELATED"/>
    <property type="match status" value="1"/>
</dbReference>
<dbReference type="CDD" id="cd00067">
    <property type="entry name" value="GAL4"/>
    <property type="match status" value="1"/>
</dbReference>
<reference evidence="8" key="1">
    <citation type="journal article" date="2020" name="Stud. Mycol.">
        <title>101 Dothideomycetes genomes: a test case for predicting lifestyles and emergence of pathogens.</title>
        <authorList>
            <person name="Haridas S."/>
            <person name="Albert R."/>
            <person name="Binder M."/>
            <person name="Bloem J."/>
            <person name="Labutti K."/>
            <person name="Salamov A."/>
            <person name="Andreopoulos B."/>
            <person name="Baker S."/>
            <person name="Barry K."/>
            <person name="Bills G."/>
            <person name="Bluhm B."/>
            <person name="Cannon C."/>
            <person name="Castanera R."/>
            <person name="Culley D."/>
            <person name="Daum C."/>
            <person name="Ezra D."/>
            <person name="Gonzalez J."/>
            <person name="Henrissat B."/>
            <person name="Kuo A."/>
            <person name="Liang C."/>
            <person name="Lipzen A."/>
            <person name="Lutzoni F."/>
            <person name="Magnuson J."/>
            <person name="Mondo S."/>
            <person name="Nolan M."/>
            <person name="Ohm R."/>
            <person name="Pangilinan J."/>
            <person name="Park H.-J."/>
            <person name="Ramirez L."/>
            <person name="Alfaro M."/>
            <person name="Sun H."/>
            <person name="Tritt A."/>
            <person name="Yoshinaga Y."/>
            <person name="Zwiers L.-H."/>
            <person name="Turgeon B."/>
            <person name="Goodwin S."/>
            <person name="Spatafora J."/>
            <person name="Crous P."/>
            <person name="Grigoriev I."/>
        </authorList>
    </citation>
    <scope>NUCLEOTIDE SEQUENCE</scope>
    <source>
        <strain evidence="8">CBS 262.69</strain>
    </source>
</reference>
<dbReference type="Gene3D" id="4.10.240.10">
    <property type="entry name" value="Zn(2)-C6 fungal-type DNA-binding domain"/>
    <property type="match status" value="1"/>
</dbReference>
<organism evidence="8 9">
    <name type="scientific">Trichodelitschia bisporula</name>
    <dbReference type="NCBI Taxonomy" id="703511"/>
    <lineage>
        <taxon>Eukaryota</taxon>
        <taxon>Fungi</taxon>
        <taxon>Dikarya</taxon>
        <taxon>Ascomycota</taxon>
        <taxon>Pezizomycotina</taxon>
        <taxon>Dothideomycetes</taxon>
        <taxon>Dothideomycetes incertae sedis</taxon>
        <taxon>Phaeotrichales</taxon>
        <taxon>Phaeotrichaceae</taxon>
        <taxon>Trichodelitschia</taxon>
    </lineage>
</organism>
<feature type="domain" description="Zn(2)-C6 fungal-type" evidence="7">
    <location>
        <begin position="40"/>
        <end position="70"/>
    </location>
</feature>
<evidence type="ECO:0000259" key="7">
    <source>
        <dbReference type="PROSITE" id="PS50048"/>
    </source>
</evidence>
<dbReference type="InterPro" id="IPR001138">
    <property type="entry name" value="Zn2Cys6_DnaBD"/>
</dbReference>
<keyword evidence="9" id="KW-1185">Reference proteome</keyword>
<evidence type="ECO:0000313" key="8">
    <source>
        <dbReference type="EMBL" id="KAF2401556.1"/>
    </source>
</evidence>
<proteinExistence type="predicted"/>
<evidence type="ECO:0000313" key="9">
    <source>
        <dbReference type="Proteomes" id="UP000799640"/>
    </source>
</evidence>
<evidence type="ECO:0000256" key="1">
    <source>
        <dbReference type="ARBA" id="ARBA00004123"/>
    </source>
</evidence>
<keyword evidence="5" id="KW-0539">Nucleus</keyword>
<accession>A0A6G1I0B1</accession>
<evidence type="ECO:0000256" key="4">
    <source>
        <dbReference type="ARBA" id="ARBA00023163"/>
    </source>
</evidence>
<dbReference type="Proteomes" id="UP000799640">
    <property type="component" value="Unassembled WGS sequence"/>
</dbReference>
<dbReference type="PROSITE" id="PS50048">
    <property type="entry name" value="ZN2_CY6_FUNGAL_2"/>
    <property type="match status" value="1"/>
</dbReference>
<dbReference type="InterPro" id="IPR050815">
    <property type="entry name" value="TF_fung"/>
</dbReference>
<evidence type="ECO:0000256" key="6">
    <source>
        <dbReference type="SAM" id="MobiDB-lite"/>
    </source>
</evidence>
<comment type="subcellular location">
    <subcellularLocation>
        <location evidence="1">Nucleus</location>
    </subcellularLocation>
</comment>
<dbReference type="GO" id="GO:0000981">
    <property type="term" value="F:DNA-binding transcription factor activity, RNA polymerase II-specific"/>
    <property type="evidence" value="ECO:0007669"/>
    <property type="project" value="InterPro"/>
</dbReference>
<keyword evidence="3" id="KW-0805">Transcription regulation</keyword>
<sequence length="612" mass="68865">MPESADSAKEDYFNDLSQPLEDAERSVGANEGQPKTKRIACILCRKRKLRCDGCRPTCGTCKRLSHDCTYDEVRKKSGPKRGYVKLLEARLQQVETLLKSQEPESSSVLATARAPVENAFASRPVENTFSPTVPTDMGMGREALSQQDFVLLDAPAETVAEDPFSWEVVGMGLEESLPPQDTINELNEVYFQKIHPAIPMIHRGRFLASMSLAPHMRPPISLRYAVWCHAASLTDRYESLTDTFYQRARKYLHNDEMKRHGESLLNVGYCQAWLLVSMHEFRNMYFPRAWMSVGRSVRLAQMLGLQRLDGVGLDVKQCLQPAKDWIEAEERRRTFWIAFCQDRYASVGTGWPMTIDETDIMTNLPAPDASFESGTPVPLISLEQALKPTGAAQLHSTSGVIIMAVLLGRNLLHLHRPSKANDDHDLNGEFWQRHRDLEGILAHTALSMPDSMRLPAGLPNPSTIFTNMLMHTSAICLHQAAIFKADKHRLPANVASESRVRCVTAAAEIARIMRMISHLDLGNMHPFMTFSLYVANRVFIQYLKFRPNDGQMMSSLQFLLAAMNALKRRNPLSESFIAQLDVDLEVSGFGESVRYMTKTSLVRPPLPTPPHP</sequence>
<keyword evidence="4" id="KW-0804">Transcription</keyword>
<dbReference type="SMART" id="SM00906">
    <property type="entry name" value="Fungal_trans"/>
    <property type="match status" value="1"/>
</dbReference>
<dbReference type="CDD" id="cd12148">
    <property type="entry name" value="fungal_TF_MHR"/>
    <property type="match status" value="1"/>
</dbReference>
<dbReference type="OrthoDB" id="5600212at2759"/>
<dbReference type="GO" id="GO:0003677">
    <property type="term" value="F:DNA binding"/>
    <property type="evidence" value="ECO:0007669"/>
    <property type="project" value="InterPro"/>
</dbReference>
<evidence type="ECO:0000256" key="2">
    <source>
        <dbReference type="ARBA" id="ARBA00022723"/>
    </source>
</evidence>
<dbReference type="InterPro" id="IPR036864">
    <property type="entry name" value="Zn2-C6_fun-type_DNA-bd_sf"/>
</dbReference>
<feature type="compositionally biased region" description="Basic and acidic residues" evidence="6">
    <location>
        <begin position="1"/>
        <end position="12"/>
    </location>
</feature>
<feature type="region of interest" description="Disordered" evidence="6">
    <location>
        <begin position="1"/>
        <end position="31"/>
    </location>
</feature>
<dbReference type="InterPro" id="IPR007219">
    <property type="entry name" value="XnlR_reg_dom"/>
</dbReference>
<name>A0A6G1I0B1_9PEZI</name>
<dbReference type="Pfam" id="PF00172">
    <property type="entry name" value="Zn_clus"/>
    <property type="match status" value="1"/>
</dbReference>
<gene>
    <name evidence="8" type="ORF">EJ06DRAFT_475959</name>
</gene>
<dbReference type="GO" id="GO:0008270">
    <property type="term" value="F:zinc ion binding"/>
    <property type="evidence" value="ECO:0007669"/>
    <property type="project" value="InterPro"/>
</dbReference>